<dbReference type="AlphaFoldDB" id="A0AAU9JCG6"/>
<evidence type="ECO:0000313" key="2">
    <source>
        <dbReference type="EMBL" id="CAG9322902.1"/>
    </source>
</evidence>
<evidence type="ECO:0000313" key="3">
    <source>
        <dbReference type="Proteomes" id="UP001162131"/>
    </source>
</evidence>
<keyword evidence="3" id="KW-1185">Reference proteome</keyword>
<sequence>MNLDTTIEQEIMLALSKSDYDTLRQLLNSSNINEPLDSFGNRPIHLAALKMDIDMIEFLVMMFGADISILNSTNWSPLTFIVLRNDPNINKTVGLLVKLGATIKNGKSPFENLALEYAKSHKEENPNLYNFLESVANSDLNWEKHKAAVFLRHSLIGPYLL</sequence>
<organism evidence="2 3">
    <name type="scientific">Blepharisma stoltei</name>
    <dbReference type="NCBI Taxonomy" id="1481888"/>
    <lineage>
        <taxon>Eukaryota</taxon>
        <taxon>Sar</taxon>
        <taxon>Alveolata</taxon>
        <taxon>Ciliophora</taxon>
        <taxon>Postciliodesmatophora</taxon>
        <taxon>Heterotrichea</taxon>
        <taxon>Heterotrichida</taxon>
        <taxon>Blepharismidae</taxon>
        <taxon>Blepharisma</taxon>
    </lineage>
</organism>
<proteinExistence type="predicted"/>
<reference evidence="2" key="1">
    <citation type="submission" date="2021-09" db="EMBL/GenBank/DDBJ databases">
        <authorList>
            <consortium name="AG Swart"/>
            <person name="Singh M."/>
            <person name="Singh A."/>
            <person name="Seah K."/>
            <person name="Emmerich C."/>
        </authorList>
    </citation>
    <scope>NUCLEOTIDE SEQUENCE</scope>
    <source>
        <strain evidence="2">ATCC30299</strain>
    </source>
</reference>
<dbReference type="PROSITE" id="PS50088">
    <property type="entry name" value="ANK_REPEAT"/>
    <property type="match status" value="1"/>
</dbReference>
<dbReference type="SUPFAM" id="SSF48403">
    <property type="entry name" value="Ankyrin repeat"/>
    <property type="match status" value="1"/>
</dbReference>
<comment type="caution">
    <text evidence="2">The sequence shown here is derived from an EMBL/GenBank/DDBJ whole genome shotgun (WGS) entry which is preliminary data.</text>
</comment>
<accession>A0AAU9JCG6</accession>
<dbReference type="Pfam" id="PF12796">
    <property type="entry name" value="Ank_2"/>
    <property type="match status" value="1"/>
</dbReference>
<evidence type="ECO:0000256" key="1">
    <source>
        <dbReference type="PROSITE-ProRule" id="PRU00023"/>
    </source>
</evidence>
<protein>
    <recommendedName>
        <fullName evidence="4">Ankyrin repeat domain-containing protein</fullName>
    </recommendedName>
</protein>
<gene>
    <name evidence="2" type="ORF">BSTOLATCC_MIC32808</name>
</gene>
<name>A0AAU9JCG6_9CILI</name>
<dbReference type="InterPro" id="IPR002110">
    <property type="entry name" value="Ankyrin_rpt"/>
</dbReference>
<dbReference type="Proteomes" id="UP001162131">
    <property type="component" value="Unassembled WGS sequence"/>
</dbReference>
<dbReference type="EMBL" id="CAJZBQ010000033">
    <property type="protein sequence ID" value="CAG9322902.1"/>
    <property type="molecule type" value="Genomic_DNA"/>
</dbReference>
<dbReference type="InterPro" id="IPR036770">
    <property type="entry name" value="Ankyrin_rpt-contain_sf"/>
</dbReference>
<dbReference type="Gene3D" id="1.25.40.20">
    <property type="entry name" value="Ankyrin repeat-containing domain"/>
    <property type="match status" value="1"/>
</dbReference>
<keyword evidence="1" id="KW-0040">ANK repeat</keyword>
<evidence type="ECO:0008006" key="4">
    <source>
        <dbReference type="Google" id="ProtNLM"/>
    </source>
</evidence>
<feature type="repeat" description="ANK" evidence="1">
    <location>
        <begin position="39"/>
        <end position="72"/>
    </location>
</feature>